<evidence type="ECO:0000256" key="4">
    <source>
        <dbReference type="ARBA" id="ARBA00022737"/>
    </source>
</evidence>
<proteinExistence type="predicted"/>
<dbReference type="AlphaFoldDB" id="A0A7C5HAP1"/>
<dbReference type="Gene3D" id="1.25.40.10">
    <property type="entry name" value="Tetratricopeptide repeat domain"/>
    <property type="match status" value="2"/>
</dbReference>
<comment type="subcellular location">
    <subcellularLocation>
        <location evidence="1">Cytoplasm</location>
        <location evidence="1">Cytoskeleton</location>
    </subcellularLocation>
</comment>
<feature type="non-terminal residue" evidence="9">
    <location>
        <position position="1"/>
    </location>
</feature>
<evidence type="ECO:0000256" key="5">
    <source>
        <dbReference type="ARBA" id="ARBA00022803"/>
    </source>
</evidence>
<name>A0A7C5HAP1_9CHLB</name>
<evidence type="ECO:0000256" key="8">
    <source>
        <dbReference type="ARBA" id="ARBA00041958"/>
    </source>
</evidence>
<dbReference type="GO" id="GO:0097431">
    <property type="term" value="C:mitotic spindle pole"/>
    <property type="evidence" value="ECO:0007669"/>
    <property type="project" value="TreeGrafter"/>
</dbReference>
<keyword evidence="5" id="KW-0802">TPR repeat</keyword>
<evidence type="ECO:0000256" key="1">
    <source>
        <dbReference type="ARBA" id="ARBA00004245"/>
    </source>
</evidence>
<dbReference type="Proteomes" id="UP000886059">
    <property type="component" value="Unassembled WGS sequence"/>
</dbReference>
<comment type="caution">
    <text evidence="9">The sequence shown here is derived from an EMBL/GenBank/DDBJ whole genome shotgun (WGS) entry which is preliminary data.</text>
</comment>
<dbReference type="GO" id="GO:0008017">
    <property type="term" value="F:microtubule binding"/>
    <property type="evidence" value="ECO:0007669"/>
    <property type="project" value="TreeGrafter"/>
</dbReference>
<organism evidence="9">
    <name type="scientific">Chlorobaculum parvum</name>
    <dbReference type="NCBI Taxonomy" id="274539"/>
    <lineage>
        <taxon>Bacteria</taxon>
        <taxon>Pseudomonadati</taxon>
        <taxon>Chlorobiota</taxon>
        <taxon>Chlorobiia</taxon>
        <taxon>Chlorobiales</taxon>
        <taxon>Chlorobiaceae</taxon>
        <taxon>Chlorobaculum</taxon>
    </lineage>
</organism>
<dbReference type="SUPFAM" id="SSF48452">
    <property type="entry name" value="TPR-like"/>
    <property type="match status" value="1"/>
</dbReference>
<evidence type="ECO:0000256" key="2">
    <source>
        <dbReference type="ARBA" id="ARBA00011375"/>
    </source>
</evidence>
<keyword evidence="3" id="KW-0963">Cytoplasm</keyword>
<keyword evidence="6" id="KW-0206">Cytoskeleton</keyword>
<dbReference type="InterPro" id="IPR011990">
    <property type="entry name" value="TPR-like_helical_dom_sf"/>
</dbReference>
<dbReference type="GO" id="GO:0005876">
    <property type="term" value="C:spindle microtubule"/>
    <property type="evidence" value="ECO:0007669"/>
    <property type="project" value="TreeGrafter"/>
</dbReference>
<dbReference type="InterPro" id="IPR049039">
    <property type="entry name" value="RMD1-3_a_helical_rpt"/>
</dbReference>
<dbReference type="Pfam" id="PF21033">
    <property type="entry name" value="RMD1-3"/>
    <property type="match status" value="1"/>
</dbReference>
<evidence type="ECO:0000256" key="7">
    <source>
        <dbReference type="ARBA" id="ARBA00039966"/>
    </source>
</evidence>
<dbReference type="PANTHER" id="PTHR16056">
    <property type="entry name" value="REGULATOR OF MICROTUBULE DYNAMICS PROTEIN"/>
    <property type="match status" value="1"/>
</dbReference>
<evidence type="ECO:0000256" key="6">
    <source>
        <dbReference type="ARBA" id="ARBA00023212"/>
    </source>
</evidence>
<gene>
    <name evidence="9" type="ORF">ENL01_05235</name>
</gene>
<dbReference type="PANTHER" id="PTHR16056:SF16">
    <property type="entry name" value="REGULATOR OF MICROTUBULE DYNAMICS PROTEIN 1"/>
    <property type="match status" value="1"/>
</dbReference>
<comment type="subunit">
    <text evidence="2">Interacts with microtubules.</text>
</comment>
<keyword evidence="4" id="KW-0677">Repeat</keyword>
<reference evidence="9" key="1">
    <citation type="journal article" date="2020" name="mSystems">
        <title>Genome- and Community-Level Interaction Insights into Carbon Utilization and Element Cycling Functions of Hydrothermarchaeota in Hydrothermal Sediment.</title>
        <authorList>
            <person name="Zhou Z."/>
            <person name="Liu Y."/>
            <person name="Xu W."/>
            <person name="Pan J."/>
            <person name="Luo Z.H."/>
            <person name="Li M."/>
        </authorList>
    </citation>
    <scope>NUCLEOTIDE SEQUENCE [LARGE SCALE GENOMIC DNA]</scope>
    <source>
        <strain evidence="9">HyVt-628</strain>
    </source>
</reference>
<protein>
    <recommendedName>
        <fullName evidence="7">Regulator of microtubule dynamics protein 1</fullName>
    </recommendedName>
    <alternativeName>
        <fullName evidence="8">Protein FAM82B</fullName>
    </alternativeName>
</protein>
<accession>A0A7C5HAP1</accession>
<evidence type="ECO:0000256" key="3">
    <source>
        <dbReference type="ARBA" id="ARBA00022490"/>
    </source>
</evidence>
<dbReference type="EMBL" id="DRSK01000293">
    <property type="protein sequence ID" value="HHE08252.1"/>
    <property type="molecule type" value="Genomic_DNA"/>
</dbReference>
<evidence type="ECO:0000313" key="9">
    <source>
        <dbReference type="EMBL" id="HHE08252.1"/>
    </source>
</evidence>
<sequence>SLYNSLIPSVPDSAALYWKLARLNICMAEAIPPKEREKRMPFYTKAVEYGQKAAQIDSSNASAHTWLAAALAVKADKIGSKAKLRRAAQIKHHLDKALELNPNDDVAWSLLGSYNFEVSNIGWFSRFMGSTFVGQMPKGSREEAEKDFKKAISLNPRVIRHYHELAKLYLEEGRKKDALNLLLVAENKPVLMKSDIRRLHEIRKLIKKLKKEVGDN</sequence>
<dbReference type="GO" id="GO:0005737">
    <property type="term" value="C:cytoplasm"/>
    <property type="evidence" value="ECO:0007669"/>
    <property type="project" value="TreeGrafter"/>
</dbReference>